<proteinExistence type="predicted"/>
<dbReference type="Pfam" id="PF08241">
    <property type="entry name" value="Methyltransf_11"/>
    <property type="match status" value="1"/>
</dbReference>
<keyword evidence="2" id="KW-0830">Ubiquinone</keyword>
<dbReference type="GO" id="GO:0032259">
    <property type="term" value="P:methylation"/>
    <property type="evidence" value="ECO:0007669"/>
    <property type="project" value="UniProtKB-KW"/>
</dbReference>
<dbReference type="Proteomes" id="UP000199360">
    <property type="component" value="Unassembled WGS sequence"/>
</dbReference>
<gene>
    <name evidence="2" type="ORF">GA0070213_102471</name>
</gene>
<dbReference type="EMBL" id="FMDM01000002">
    <property type="protein sequence ID" value="SCG42667.1"/>
    <property type="molecule type" value="Genomic_DNA"/>
</dbReference>
<dbReference type="Gene3D" id="3.40.50.150">
    <property type="entry name" value="Vaccinia Virus protein VP39"/>
    <property type="match status" value="1"/>
</dbReference>
<feature type="domain" description="Methyltransferase type 11" evidence="1">
    <location>
        <begin position="49"/>
        <end position="139"/>
    </location>
</feature>
<evidence type="ECO:0000259" key="1">
    <source>
        <dbReference type="Pfam" id="PF08241"/>
    </source>
</evidence>
<organism evidence="2 3">
    <name type="scientific">Micromonospora humi</name>
    <dbReference type="NCBI Taxonomy" id="745366"/>
    <lineage>
        <taxon>Bacteria</taxon>
        <taxon>Bacillati</taxon>
        <taxon>Actinomycetota</taxon>
        <taxon>Actinomycetes</taxon>
        <taxon>Micromonosporales</taxon>
        <taxon>Micromonosporaceae</taxon>
        <taxon>Micromonospora</taxon>
    </lineage>
</organism>
<evidence type="ECO:0000313" key="2">
    <source>
        <dbReference type="EMBL" id="SCG42667.1"/>
    </source>
</evidence>
<dbReference type="SUPFAM" id="SSF53335">
    <property type="entry name" value="S-adenosyl-L-methionine-dependent methyltransferases"/>
    <property type="match status" value="1"/>
</dbReference>
<dbReference type="OrthoDB" id="448116at2"/>
<dbReference type="InterPro" id="IPR029063">
    <property type="entry name" value="SAM-dependent_MTases_sf"/>
</dbReference>
<protein>
    <submittedName>
        <fullName evidence="2">Ubiquinone/menaquinone biosynthesis C-methylase UbiE</fullName>
    </submittedName>
</protein>
<keyword evidence="3" id="KW-1185">Reference proteome</keyword>
<dbReference type="AlphaFoldDB" id="A0A1C5H9W5"/>
<name>A0A1C5H9W5_9ACTN</name>
<sequence length="271" mass="28391">MIEVDFDAHERSRWTGRARAYRRSFGRLCAYPTGALLDAAAVRAGRRVIDVGTGPGTVAAAALARGARVVAVDAEPGMLAAARRTATGAGLVGGALPRLPFPDARFDAAVANFVLNHVGDPAAALAELRRLVRPGGRVAVTLWPFPHPPLQRLWREAIDAADVVPPTDLPRLAPERDFPRTEEGVTGLLSAAGLSDAGCATVSWTHRADPADWWAGPAAGIGAVGLVVQRQAPAVRARIRQEYDRLTAGCRTTDGMLALPTAALLGAATVP</sequence>
<dbReference type="GO" id="GO:0008757">
    <property type="term" value="F:S-adenosylmethionine-dependent methyltransferase activity"/>
    <property type="evidence" value="ECO:0007669"/>
    <property type="project" value="InterPro"/>
</dbReference>
<keyword evidence="2" id="KW-0808">Transferase</keyword>
<dbReference type="RefSeq" id="WP_091058181.1">
    <property type="nucleotide sequence ID" value="NZ_FMDM01000002.1"/>
</dbReference>
<evidence type="ECO:0000313" key="3">
    <source>
        <dbReference type="Proteomes" id="UP000199360"/>
    </source>
</evidence>
<dbReference type="InterPro" id="IPR013216">
    <property type="entry name" value="Methyltransf_11"/>
</dbReference>
<dbReference type="PANTHER" id="PTHR43591">
    <property type="entry name" value="METHYLTRANSFERASE"/>
    <property type="match status" value="1"/>
</dbReference>
<dbReference type="STRING" id="745366.GA0070213_102471"/>
<accession>A0A1C5H9W5</accession>
<keyword evidence="2" id="KW-0489">Methyltransferase</keyword>
<dbReference type="CDD" id="cd02440">
    <property type="entry name" value="AdoMet_MTases"/>
    <property type="match status" value="1"/>
</dbReference>
<reference evidence="3" key="1">
    <citation type="submission" date="2016-06" db="EMBL/GenBank/DDBJ databases">
        <authorList>
            <person name="Varghese N."/>
            <person name="Submissions Spin"/>
        </authorList>
    </citation>
    <scope>NUCLEOTIDE SEQUENCE [LARGE SCALE GENOMIC DNA]</scope>
    <source>
        <strain evidence="3">DSM 45647</strain>
    </source>
</reference>
<dbReference type="PANTHER" id="PTHR43591:SF24">
    <property type="entry name" value="2-METHOXY-6-POLYPRENYL-1,4-BENZOQUINOL METHYLASE, MITOCHONDRIAL"/>
    <property type="match status" value="1"/>
</dbReference>